<name>A0A4D6LU98_VIGUN</name>
<protein>
    <submittedName>
        <fullName evidence="2">Cell division cycle 20-like protein 1</fullName>
    </submittedName>
</protein>
<dbReference type="GO" id="GO:0051301">
    <property type="term" value="P:cell division"/>
    <property type="evidence" value="ECO:0007669"/>
    <property type="project" value="UniProtKB-KW"/>
</dbReference>
<evidence type="ECO:0000313" key="3">
    <source>
        <dbReference type="Proteomes" id="UP000501690"/>
    </source>
</evidence>
<organism evidence="2 3">
    <name type="scientific">Vigna unguiculata</name>
    <name type="common">Cowpea</name>
    <dbReference type="NCBI Taxonomy" id="3917"/>
    <lineage>
        <taxon>Eukaryota</taxon>
        <taxon>Viridiplantae</taxon>
        <taxon>Streptophyta</taxon>
        <taxon>Embryophyta</taxon>
        <taxon>Tracheophyta</taxon>
        <taxon>Spermatophyta</taxon>
        <taxon>Magnoliopsida</taxon>
        <taxon>eudicotyledons</taxon>
        <taxon>Gunneridae</taxon>
        <taxon>Pentapetalae</taxon>
        <taxon>rosids</taxon>
        <taxon>fabids</taxon>
        <taxon>Fabales</taxon>
        <taxon>Fabaceae</taxon>
        <taxon>Papilionoideae</taxon>
        <taxon>50 kb inversion clade</taxon>
        <taxon>NPAAA clade</taxon>
        <taxon>indigoferoid/millettioid clade</taxon>
        <taxon>Phaseoleae</taxon>
        <taxon>Vigna</taxon>
    </lineage>
</organism>
<feature type="compositionally biased region" description="Pro residues" evidence="1">
    <location>
        <begin position="1"/>
        <end position="11"/>
    </location>
</feature>
<reference evidence="2 3" key="1">
    <citation type="submission" date="2019-04" db="EMBL/GenBank/DDBJ databases">
        <title>An improved genome assembly and genetic linkage map for asparagus bean, Vigna unguiculata ssp. sesquipedialis.</title>
        <authorList>
            <person name="Xia Q."/>
            <person name="Zhang R."/>
            <person name="Dong Y."/>
        </authorList>
    </citation>
    <scope>NUCLEOTIDE SEQUENCE [LARGE SCALE GENOMIC DNA]</scope>
    <source>
        <tissue evidence="2">Leaf</tissue>
    </source>
</reference>
<sequence>MDESFTPPPPMSSSQHNHVKRMLDSNRFKSPSKTIYSDRFIPSRSASNFALFNLTPSTEDGCSCSPYGSALRSALFGPSTPNKFESPNIFRFKSETRQSMHSLSLTPFTSQDVLLPGYDYNHKPLKRPRKIPPSSFKVSVAIGNRQRFLV</sequence>
<dbReference type="AlphaFoldDB" id="A0A4D6LU98"/>
<gene>
    <name evidence="2" type="ORF">DEO72_LG4g2582</name>
</gene>
<evidence type="ECO:0000313" key="2">
    <source>
        <dbReference type="EMBL" id="QCD91616.1"/>
    </source>
</evidence>
<dbReference type="Proteomes" id="UP000501690">
    <property type="component" value="Linkage Group LG4"/>
</dbReference>
<keyword evidence="2" id="KW-0131">Cell cycle</keyword>
<accession>A0A4D6LU98</accession>
<proteinExistence type="predicted"/>
<feature type="region of interest" description="Disordered" evidence="1">
    <location>
        <begin position="1"/>
        <end position="30"/>
    </location>
</feature>
<keyword evidence="2" id="KW-0132">Cell division</keyword>
<evidence type="ECO:0000256" key="1">
    <source>
        <dbReference type="SAM" id="MobiDB-lite"/>
    </source>
</evidence>
<keyword evidence="3" id="KW-1185">Reference proteome</keyword>
<dbReference type="EMBL" id="CP039348">
    <property type="protein sequence ID" value="QCD91616.1"/>
    <property type="molecule type" value="Genomic_DNA"/>
</dbReference>